<dbReference type="NCBIfam" id="TIGR02108">
    <property type="entry name" value="PQQ_syn_pqqB"/>
    <property type="match status" value="1"/>
</dbReference>
<dbReference type="RefSeq" id="WP_153479660.1">
    <property type="nucleotide sequence ID" value="NZ_VWNA01000001.1"/>
</dbReference>
<sequence length="318" mass="33525">MQAILIGSAAGGGVPQWNCRCRICSLARSGDPRVTPRSQSSLAVSADGLRWVLLNASPDIREQIAATPELQPRDGAGGSLRGSPIAAVVLTNGDVDHVAGLLSLREREPFALYGSAETLRAVSANSVFDVLAHDVVTRNVCALGEAFEPIDDLTIELFAVPGKVPLWLEDESLQIGAVGESTVGASIRANGRHFVYIPGAAAVTADIVARCRGADLLLFDGTCWFDDDMIAAGVGAKTSRRMGHLPIAGADGSIAALDGLTVSRKVFTHINNTNPVLIDGSDERRAAERAGWDIGYDGMRFAFAPQAEDRPVALEETP</sequence>
<dbReference type="UniPathway" id="UPA00539"/>
<evidence type="ECO:0000313" key="9">
    <source>
        <dbReference type="Proteomes" id="UP000332515"/>
    </source>
</evidence>
<comment type="similarity">
    <text evidence="2 6">Belongs to the PqqB family.</text>
</comment>
<evidence type="ECO:0000313" key="8">
    <source>
        <dbReference type="EMBL" id="MQT12389.1"/>
    </source>
</evidence>
<name>A0A6A7Y3Q4_9HYPH</name>
<dbReference type="InterPro" id="IPR001279">
    <property type="entry name" value="Metallo-B-lactamas"/>
</dbReference>
<dbReference type="Gene3D" id="3.60.15.10">
    <property type="entry name" value="Ribonuclease Z/Hydroxyacylglutathione hydrolase-like"/>
    <property type="match status" value="1"/>
</dbReference>
<organism evidence="8 9">
    <name type="scientific">Segnochrobactrum spirostomi</name>
    <dbReference type="NCBI Taxonomy" id="2608987"/>
    <lineage>
        <taxon>Bacteria</taxon>
        <taxon>Pseudomonadati</taxon>
        <taxon>Pseudomonadota</taxon>
        <taxon>Alphaproteobacteria</taxon>
        <taxon>Hyphomicrobiales</taxon>
        <taxon>Segnochrobactraceae</taxon>
        <taxon>Segnochrobactrum</taxon>
    </lineage>
</organism>
<evidence type="ECO:0000256" key="1">
    <source>
        <dbReference type="ARBA" id="ARBA00004886"/>
    </source>
</evidence>
<dbReference type="HAMAP" id="MF_00653">
    <property type="entry name" value="PQQ_syn_PqqB"/>
    <property type="match status" value="1"/>
</dbReference>
<evidence type="ECO:0000256" key="4">
    <source>
        <dbReference type="ARBA" id="ARBA00022448"/>
    </source>
</evidence>
<dbReference type="GO" id="GO:0018189">
    <property type="term" value="P:pyrroloquinoline quinone biosynthetic process"/>
    <property type="evidence" value="ECO:0007669"/>
    <property type="project" value="UniProtKB-UniRule"/>
</dbReference>
<comment type="function">
    <text evidence="6">May be involved in the transport of PQQ or its precursor to the periplasm.</text>
</comment>
<keyword evidence="9" id="KW-1185">Reference proteome</keyword>
<evidence type="ECO:0000259" key="7">
    <source>
        <dbReference type="Pfam" id="PF12706"/>
    </source>
</evidence>
<reference evidence="8 9" key="1">
    <citation type="submission" date="2019-09" db="EMBL/GenBank/DDBJ databases">
        <title>Segnochrobactrum spirostomi gen. nov., sp. nov., isolated from the ciliate Spirostomum cf. yagiui and description of a novel family, Segnochrobactraceae fam. nov. within the order Rhizobiales of the class Alphaproteobacteria.</title>
        <authorList>
            <person name="Akter S."/>
            <person name="Shazib S.U.A."/>
            <person name="Shin M.K."/>
        </authorList>
    </citation>
    <scope>NUCLEOTIDE SEQUENCE [LARGE SCALE GENOMIC DNA]</scope>
    <source>
        <strain evidence="8 9">Sp-1</strain>
    </source>
</reference>
<dbReference type="EMBL" id="VWNA01000001">
    <property type="protein sequence ID" value="MQT12389.1"/>
    <property type="molecule type" value="Genomic_DNA"/>
</dbReference>
<dbReference type="InterPro" id="IPR011842">
    <property type="entry name" value="PQQ_synth_PqqB"/>
</dbReference>
<proteinExistence type="inferred from homology"/>
<comment type="caution">
    <text evidence="8">The sequence shown here is derived from an EMBL/GenBank/DDBJ whole genome shotgun (WGS) entry which is preliminary data.</text>
</comment>
<keyword evidence="4 6" id="KW-0813">Transport</keyword>
<keyword evidence="5 6" id="KW-0884">PQQ biosynthesis</keyword>
<dbReference type="Pfam" id="PF12706">
    <property type="entry name" value="Lactamase_B_2"/>
    <property type="match status" value="1"/>
</dbReference>
<dbReference type="SUPFAM" id="SSF56281">
    <property type="entry name" value="Metallo-hydrolase/oxidoreductase"/>
    <property type="match status" value="1"/>
</dbReference>
<evidence type="ECO:0000256" key="3">
    <source>
        <dbReference type="ARBA" id="ARBA00015084"/>
    </source>
</evidence>
<evidence type="ECO:0000256" key="5">
    <source>
        <dbReference type="ARBA" id="ARBA00022905"/>
    </source>
</evidence>
<dbReference type="PANTHER" id="PTHR42663">
    <property type="entry name" value="HYDROLASE C777.06C-RELATED-RELATED"/>
    <property type="match status" value="1"/>
</dbReference>
<dbReference type="PANTHER" id="PTHR42663:SF7">
    <property type="entry name" value="COENZYME PQQ SYNTHESIS PROTEIN B"/>
    <property type="match status" value="1"/>
</dbReference>
<evidence type="ECO:0000256" key="6">
    <source>
        <dbReference type="HAMAP-Rule" id="MF_00653"/>
    </source>
</evidence>
<accession>A0A6A7Y3Q4</accession>
<dbReference type="InterPro" id="IPR036866">
    <property type="entry name" value="RibonucZ/Hydroxyglut_hydro"/>
</dbReference>
<evidence type="ECO:0000256" key="2">
    <source>
        <dbReference type="ARBA" id="ARBA00008481"/>
    </source>
</evidence>
<dbReference type="AlphaFoldDB" id="A0A6A7Y3Q4"/>
<dbReference type="CDD" id="cd16274">
    <property type="entry name" value="PQQB-like_MBL-fold"/>
    <property type="match status" value="1"/>
</dbReference>
<comment type="pathway">
    <text evidence="1 6">Cofactor biosynthesis; pyrroloquinoline quinone biosynthesis.</text>
</comment>
<feature type="domain" description="Metallo-beta-lactamase" evidence="7">
    <location>
        <begin position="50"/>
        <end position="270"/>
    </location>
</feature>
<dbReference type="Proteomes" id="UP000332515">
    <property type="component" value="Unassembled WGS sequence"/>
</dbReference>
<protein>
    <recommendedName>
        <fullName evidence="3 6">Coenzyme PQQ synthesis protein B</fullName>
    </recommendedName>
    <alternativeName>
        <fullName evidence="6">Pyrroloquinoline quinone biosynthesis protein B</fullName>
    </alternativeName>
</protein>
<gene>
    <name evidence="6 8" type="primary">pqqB</name>
    <name evidence="8" type="ORF">F0357_06860</name>
</gene>